<keyword evidence="1" id="KW-0812">Transmembrane</keyword>
<evidence type="ECO:0008006" key="4">
    <source>
        <dbReference type="Google" id="ProtNLM"/>
    </source>
</evidence>
<accession>A0ABP9FJE4</accession>
<evidence type="ECO:0000256" key="1">
    <source>
        <dbReference type="SAM" id="Phobius"/>
    </source>
</evidence>
<organism evidence="2 3">
    <name type="scientific">Tessaracoccus lubricantis</name>
    <dbReference type="NCBI Taxonomy" id="545543"/>
    <lineage>
        <taxon>Bacteria</taxon>
        <taxon>Bacillati</taxon>
        <taxon>Actinomycetota</taxon>
        <taxon>Actinomycetes</taxon>
        <taxon>Propionibacteriales</taxon>
        <taxon>Propionibacteriaceae</taxon>
        <taxon>Tessaracoccus</taxon>
    </lineage>
</organism>
<protein>
    <recommendedName>
        <fullName evidence="4">WXG100 family type VII secretion target</fullName>
    </recommendedName>
</protein>
<feature type="transmembrane region" description="Helical" evidence="1">
    <location>
        <begin position="132"/>
        <end position="157"/>
    </location>
</feature>
<keyword evidence="3" id="KW-1185">Reference proteome</keyword>
<dbReference type="InterPro" id="IPR036689">
    <property type="entry name" value="ESAT-6-like_sf"/>
</dbReference>
<keyword evidence="1" id="KW-0472">Membrane</keyword>
<evidence type="ECO:0000313" key="3">
    <source>
        <dbReference type="Proteomes" id="UP001501521"/>
    </source>
</evidence>
<dbReference type="Gene3D" id="1.10.287.1060">
    <property type="entry name" value="ESAT-6-like"/>
    <property type="match status" value="1"/>
</dbReference>
<dbReference type="InterPro" id="IPR010310">
    <property type="entry name" value="T7SS_ESAT-6-like"/>
</dbReference>
<dbReference type="RefSeq" id="WP_345581790.1">
    <property type="nucleotide sequence ID" value="NZ_BAABLV010000026.1"/>
</dbReference>
<dbReference type="SUPFAM" id="SSF140453">
    <property type="entry name" value="EsxAB dimer-like"/>
    <property type="match status" value="1"/>
</dbReference>
<evidence type="ECO:0000313" key="2">
    <source>
        <dbReference type="EMBL" id="GAA4899198.1"/>
    </source>
</evidence>
<sequence length="289" mass="30295">MNQYNNSLDSWYQQCPGPVRQVLEWPYEKTSEALRWITGDPDKVAAQAPTYDAIARRVEQLAAEVESTRAGIAMWEGRARDAFDAKMQQLSQNLESLAPAISQTQEILKAAAETSVSCANLILDIIRGVIEFLVSSLAVAAALAVFTLGASAVAWVAANLAKGAQALAQVLRGVERAAKVLQALARTLKQIEAIMKKVAQVLKAIRELFLAIEKAKKGAGLVDKAVLTALAAPIKIPTNLAGNVGLDGVSAVTGVPGLSMPGGVGEVINAGQDATDAVRGSNDAVGAAR</sequence>
<proteinExistence type="predicted"/>
<comment type="caution">
    <text evidence="2">The sequence shown here is derived from an EMBL/GenBank/DDBJ whole genome shotgun (WGS) entry which is preliminary data.</text>
</comment>
<dbReference type="EMBL" id="BAABLV010000026">
    <property type="protein sequence ID" value="GAA4899198.1"/>
    <property type="molecule type" value="Genomic_DNA"/>
</dbReference>
<dbReference type="Proteomes" id="UP001501521">
    <property type="component" value="Unassembled WGS sequence"/>
</dbReference>
<keyword evidence="1" id="KW-1133">Transmembrane helix</keyword>
<dbReference type="Pfam" id="PF06013">
    <property type="entry name" value="WXG100"/>
    <property type="match status" value="1"/>
</dbReference>
<name>A0ABP9FJE4_9ACTN</name>
<gene>
    <name evidence="2" type="ORF">GCM10025789_16680</name>
</gene>
<reference evidence="3" key="1">
    <citation type="journal article" date="2019" name="Int. J. Syst. Evol. Microbiol.">
        <title>The Global Catalogue of Microorganisms (GCM) 10K type strain sequencing project: providing services to taxonomists for standard genome sequencing and annotation.</title>
        <authorList>
            <consortium name="The Broad Institute Genomics Platform"/>
            <consortium name="The Broad Institute Genome Sequencing Center for Infectious Disease"/>
            <person name="Wu L."/>
            <person name="Ma J."/>
        </authorList>
    </citation>
    <scope>NUCLEOTIDE SEQUENCE [LARGE SCALE GENOMIC DNA]</scope>
    <source>
        <strain evidence="3">JCM 19125</strain>
    </source>
</reference>